<dbReference type="AlphaFoldDB" id="A0A1G5CAV7"/>
<keyword evidence="2" id="KW-1185">Reference proteome</keyword>
<evidence type="ECO:0000313" key="2">
    <source>
        <dbReference type="Proteomes" id="UP000183047"/>
    </source>
</evidence>
<gene>
    <name evidence="1" type="ORF">SAMN02910451_01016</name>
</gene>
<accession>A0A1G5CAV7</accession>
<proteinExistence type="predicted"/>
<name>A0A1G5CAV7_9FIRM</name>
<dbReference type="Proteomes" id="UP000183047">
    <property type="component" value="Unassembled WGS sequence"/>
</dbReference>
<reference evidence="2" key="1">
    <citation type="submission" date="2016-10" db="EMBL/GenBank/DDBJ databases">
        <authorList>
            <person name="Varghese N."/>
            <person name="Submissions S."/>
        </authorList>
    </citation>
    <scope>NUCLEOTIDE SEQUENCE [LARGE SCALE GENOMIC DNA]</scope>
    <source>
        <strain evidence="2">XBD2006</strain>
    </source>
</reference>
<evidence type="ECO:0000313" key="1">
    <source>
        <dbReference type="EMBL" id="SCX99461.1"/>
    </source>
</evidence>
<protein>
    <submittedName>
        <fullName evidence="1">Uncharacterized protein</fullName>
    </submittedName>
</protein>
<organism evidence="1 2">
    <name type="scientific">Butyrivibrio hungatei</name>
    <dbReference type="NCBI Taxonomy" id="185008"/>
    <lineage>
        <taxon>Bacteria</taxon>
        <taxon>Bacillati</taxon>
        <taxon>Bacillota</taxon>
        <taxon>Clostridia</taxon>
        <taxon>Lachnospirales</taxon>
        <taxon>Lachnospiraceae</taxon>
        <taxon>Butyrivibrio</taxon>
    </lineage>
</organism>
<dbReference type="EMBL" id="FMUR01000006">
    <property type="protein sequence ID" value="SCX99461.1"/>
    <property type="molecule type" value="Genomic_DNA"/>
</dbReference>
<sequence length="268" mass="30776">MEGTRFMKIYDIYDEDNSLDIGVLLYHEKSKSFMIELRSELDEWTAPLLFASFVKKEIYTIPREASLMWVRERVIPIGRQNIGNILSTHKLKEYDEMKFLELAQGRCSQDGLCIRKIDELPEFVAERDAHNLVDCTALAGDFLLCFFKDKTVKKISLSDIADFQGVDKVIANRGLYESCSLGWGGYYVTFNDSIDIPSWILYEKGRIIDVSYEDILTFISKNIVDTTKACELLECTRQNLSYLVKQHNIEPVMTGVNGNLYLKSQITG</sequence>